<reference evidence="4" key="1">
    <citation type="submission" date="2017-02" db="EMBL/GenBank/DDBJ databases">
        <authorList>
            <person name="Varghese N."/>
            <person name="Submissions S."/>
        </authorList>
    </citation>
    <scope>NUCLEOTIDE SEQUENCE [LARGE SCALE GENOMIC DNA]</scope>
    <source>
        <strain evidence="4">DSM 22270</strain>
    </source>
</reference>
<feature type="transmembrane region" description="Helical" evidence="2">
    <location>
        <begin position="57"/>
        <end position="79"/>
    </location>
</feature>
<evidence type="ECO:0000256" key="1">
    <source>
        <dbReference type="SAM" id="MobiDB-lite"/>
    </source>
</evidence>
<gene>
    <name evidence="3" type="ORF">SAMN05660293_05350</name>
</gene>
<evidence type="ECO:0000313" key="3">
    <source>
        <dbReference type="EMBL" id="SKC18664.1"/>
    </source>
</evidence>
<sequence length="132" mass="14692">MFYPFKPDRRPRQSSGDAGTDQLATRIFHKSLKLQRKYADYLSEKAKRLPGKTLKTTLIAMAIAAGSYCLFLIACGVLGKPAGHVFQSVITERPPASQAATRQAKEQVFNAYLDSLEKAFIRDSINQSNPKK</sequence>
<evidence type="ECO:0000256" key="2">
    <source>
        <dbReference type="SAM" id="Phobius"/>
    </source>
</evidence>
<dbReference type="EMBL" id="FUZA01000011">
    <property type="protein sequence ID" value="SKC18664.1"/>
    <property type="molecule type" value="Genomic_DNA"/>
</dbReference>
<accession>A0A1T5HDD0</accession>
<dbReference type="RefSeq" id="WP_082217779.1">
    <property type="nucleotide sequence ID" value="NZ_FUZA01000011.1"/>
</dbReference>
<feature type="compositionally biased region" description="Basic and acidic residues" evidence="1">
    <location>
        <begin position="1"/>
        <end position="11"/>
    </location>
</feature>
<feature type="region of interest" description="Disordered" evidence="1">
    <location>
        <begin position="1"/>
        <end position="20"/>
    </location>
</feature>
<proteinExistence type="predicted"/>
<keyword evidence="4" id="KW-1185">Reference proteome</keyword>
<dbReference type="Proteomes" id="UP000190897">
    <property type="component" value="Unassembled WGS sequence"/>
</dbReference>
<dbReference type="OrthoDB" id="966099at2"/>
<keyword evidence="2" id="KW-0812">Transmembrane</keyword>
<name>A0A1T5HDD0_9BACT</name>
<protein>
    <submittedName>
        <fullName evidence="3">Uncharacterized protein</fullName>
    </submittedName>
</protein>
<organism evidence="3 4">
    <name type="scientific">Dyadobacter psychrophilus</name>
    <dbReference type="NCBI Taxonomy" id="651661"/>
    <lineage>
        <taxon>Bacteria</taxon>
        <taxon>Pseudomonadati</taxon>
        <taxon>Bacteroidota</taxon>
        <taxon>Cytophagia</taxon>
        <taxon>Cytophagales</taxon>
        <taxon>Spirosomataceae</taxon>
        <taxon>Dyadobacter</taxon>
    </lineage>
</organism>
<keyword evidence="2" id="KW-0472">Membrane</keyword>
<dbReference type="AlphaFoldDB" id="A0A1T5HDD0"/>
<evidence type="ECO:0000313" key="4">
    <source>
        <dbReference type="Proteomes" id="UP000190897"/>
    </source>
</evidence>
<dbReference type="STRING" id="651661.SAMN05660293_05350"/>
<keyword evidence="2" id="KW-1133">Transmembrane helix</keyword>